<dbReference type="AlphaFoldDB" id="A0A381EIV9"/>
<organism evidence="2 3">
    <name type="scientific">Campylobacter upsaliensis</name>
    <dbReference type="NCBI Taxonomy" id="28080"/>
    <lineage>
        <taxon>Bacteria</taxon>
        <taxon>Pseudomonadati</taxon>
        <taxon>Campylobacterota</taxon>
        <taxon>Epsilonproteobacteria</taxon>
        <taxon>Campylobacterales</taxon>
        <taxon>Campylobacteraceae</taxon>
        <taxon>Campylobacter</taxon>
    </lineage>
</organism>
<evidence type="ECO:0000256" key="1">
    <source>
        <dbReference type="SAM" id="Coils"/>
    </source>
</evidence>
<feature type="coiled-coil region" evidence="1">
    <location>
        <begin position="27"/>
        <end position="75"/>
    </location>
</feature>
<gene>
    <name evidence="2" type="ORF">NCTC12264_01180</name>
</gene>
<reference evidence="2 3" key="1">
    <citation type="submission" date="2018-06" db="EMBL/GenBank/DDBJ databases">
        <authorList>
            <consortium name="Pathogen Informatics"/>
            <person name="Doyle S."/>
        </authorList>
    </citation>
    <scope>NUCLEOTIDE SEQUENCE [LARGE SCALE GENOMIC DNA]</scope>
    <source>
        <strain evidence="2 3">NCTC12264</strain>
    </source>
</reference>
<keyword evidence="1" id="KW-0175">Coiled coil</keyword>
<name>A0A381EIV9_CAMUP</name>
<dbReference type="EMBL" id="UFUZ01000001">
    <property type="protein sequence ID" value="SUX26945.1"/>
    <property type="molecule type" value="Genomic_DNA"/>
</dbReference>
<proteinExistence type="predicted"/>
<sequence>MAKSFKNLQEGKIMFDDKIINTMTDKVNELIEKYNEVCEINENLRNELVSVKAQNEAKSNQILRLEEELKSRNIESEDIYKKIEAVLGK</sequence>
<accession>A0A381EIV9</accession>
<dbReference type="Proteomes" id="UP000254161">
    <property type="component" value="Unassembled WGS sequence"/>
</dbReference>
<evidence type="ECO:0000313" key="3">
    <source>
        <dbReference type="Proteomes" id="UP000254161"/>
    </source>
</evidence>
<evidence type="ECO:0000313" key="2">
    <source>
        <dbReference type="EMBL" id="SUX26945.1"/>
    </source>
</evidence>
<protein>
    <submittedName>
        <fullName evidence="2">Uncharacterized protein</fullName>
    </submittedName>
</protein>